<dbReference type="Pfam" id="PF00072">
    <property type="entry name" value="Response_reg"/>
    <property type="match status" value="1"/>
</dbReference>
<dbReference type="CDD" id="cd00009">
    <property type="entry name" value="AAA"/>
    <property type="match status" value="1"/>
</dbReference>
<dbReference type="Gene3D" id="3.40.50.2300">
    <property type="match status" value="1"/>
</dbReference>
<dbReference type="Proteomes" id="UP000190166">
    <property type="component" value="Unassembled WGS sequence"/>
</dbReference>
<accession>A0A1T5P5N3</accession>
<dbReference type="PROSITE" id="PS50110">
    <property type="entry name" value="RESPONSE_REGULATORY"/>
    <property type="match status" value="1"/>
</dbReference>
<dbReference type="Pfam" id="PF02954">
    <property type="entry name" value="HTH_8"/>
    <property type="match status" value="1"/>
</dbReference>
<dbReference type="EMBL" id="FUZZ01000003">
    <property type="protein sequence ID" value="SKD08011.1"/>
    <property type="molecule type" value="Genomic_DNA"/>
</dbReference>
<evidence type="ECO:0000256" key="2">
    <source>
        <dbReference type="ARBA" id="ARBA00022840"/>
    </source>
</evidence>
<dbReference type="PROSITE" id="PS00675">
    <property type="entry name" value="SIGMA54_INTERACT_1"/>
    <property type="match status" value="1"/>
</dbReference>
<keyword evidence="8" id="KW-0238">DNA-binding</keyword>
<keyword evidence="2" id="KW-0067">ATP-binding</keyword>
<dbReference type="SUPFAM" id="SSF52540">
    <property type="entry name" value="P-loop containing nucleoside triphosphate hydrolases"/>
    <property type="match status" value="1"/>
</dbReference>
<dbReference type="Gene3D" id="3.40.50.300">
    <property type="entry name" value="P-loop containing nucleotide triphosphate hydrolases"/>
    <property type="match status" value="1"/>
</dbReference>
<evidence type="ECO:0000313" key="9">
    <source>
        <dbReference type="Proteomes" id="UP000190166"/>
    </source>
</evidence>
<dbReference type="InterPro" id="IPR009057">
    <property type="entry name" value="Homeodomain-like_sf"/>
</dbReference>
<dbReference type="AlphaFoldDB" id="A0A1T5P5N3"/>
<proteinExistence type="predicted"/>
<dbReference type="PRINTS" id="PR01590">
    <property type="entry name" value="HTHFIS"/>
</dbReference>
<dbReference type="STRING" id="393003.SAMN05660461_3962"/>
<keyword evidence="3" id="KW-0805">Transcription regulation</keyword>
<dbReference type="SUPFAM" id="SSF46689">
    <property type="entry name" value="Homeodomain-like"/>
    <property type="match status" value="1"/>
</dbReference>
<feature type="domain" description="Response regulatory" evidence="7">
    <location>
        <begin position="5"/>
        <end position="119"/>
    </location>
</feature>
<dbReference type="Pfam" id="PF00158">
    <property type="entry name" value="Sigma54_activat"/>
    <property type="match status" value="1"/>
</dbReference>
<dbReference type="InterPro" id="IPR002197">
    <property type="entry name" value="HTH_Fis"/>
</dbReference>
<dbReference type="Gene3D" id="1.10.8.60">
    <property type="match status" value="1"/>
</dbReference>
<dbReference type="Gene3D" id="1.10.10.60">
    <property type="entry name" value="Homeodomain-like"/>
    <property type="match status" value="1"/>
</dbReference>
<reference evidence="9" key="1">
    <citation type="submission" date="2017-02" db="EMBL/GenBank/DDBJ databases">
        <authorList>
            <person name="Varghese N."/>
            <person name="Submissions S."/>
        </authorList>
    </citation>
    <scope>NUCLEOTIDE SEQUENCE [LARGE SCALE GENOMIC DNA]</scope>
    <source>
        <strain evidence="9">DSM 18108</strain>
    </source>
</reference>
<evidence type="ECO:0000259" key="7">
    <source>
        <dbReference type="PROSITE" id="PS50110"/>
    </source>
</evidence>
<dbReference type="SUPFAM" id="SSF52172">
    <property type="entry name" value="CheY-like"/>
    <property type="match status" value="1"/>
</dbReference>
<dbReference type="InterPro" id="IPR058031">
    <property type="entry name" value="AAA_lid_NorR"/>
</dbReference>
<keyword evidence="4" id="KW-0804">Transcription</keyword>
<feature type="modified residue" description="4-aspartylphosphate" evidence="5">
    <location>
        <position position="54"/>
    </location>
</feature>
<dbReference type="GO" id="GO:0005524">
    <property type="term" value="F:ATP binding"/>
    <property type="evidence" value="ECO:0007669"/>
    <property type="project" value="UniProtKB-KW"/>
</dbReference>
<organism evidence="8 9">
    <name type="scientific">Chitinophaga ginsengisegetis</name>
    <dbReference type="NCBI Taxonomy" id="393003"/>
    <lineage>
        <taxon>Bacteria</taxon>
        <taxon>Pseudomonadati</taxon>
        <taxon>Bacteroidota</taxon>
        <taxon>Chitinophagia</taxon>
        <taxon>Chitinophagales</taxon>
        <taxon>Chitinophagaceae</taxon>
        <taxon>Chitinophaga</taxon>
    </lineage>
</organism>
<keyword evidence="5" id="KW-0597">Phosphoprotein</keyword>
<dbReference type="GO" id="GO:0000160">
    <property type="term" value="P:phosphorelay signal transduction system"/>
    <property type="evidence" value="ECO:0007669"/>
    <property type="project" value="InterPro"/>
</dbReference>
<dbReference type="GO" id="GO:0043565">
    <property type="term" value="F:sequence-specific DNA binding"/>
    <property type="evidence" value="ECO:0007669"/>
    <property type="project" value="InterPro"/>
</dbReference>
<evidence type="ECO:0000313" key="8">
    <source>
        <dbReference type="EMBL" id="SKD08011.1"/>
    </source>
</evidence>
<name>A0A1T5P5N3_9BACT</name>
<dbReference type="SMART" id="SM00382">
    <property type="entry name" value="AAA"/>
    <property type="match status" value="1"/>
</dbReference>
<dbReference type="PROSITE" id="PS50045">
    <property type="entry name" value="SIGMA54_INTERACT_4"/>
    <property type="match status" value="1"/>
</dbReference>
<dbReference type="PANTHER" id="PTHR32071:SF121">
    <property type="entry name" value="SIGMA L-DEPENDENT TRANSCRIPTIONAL REGULATOR YQIR-RELATED"/>
    <property type="match status" value="1"/>
</dbReference>
<sequence>MSKGHILIIDDEDQLRRLLSRLLALEGYTLHEAGNIRSALKILEKEEIQVILSDVKLPDGNGVELVQQIRARYPEIETIVLTAYGNIADGVQAIKNGAFDYITKGDDNNRILPLVSKALDKAHLQFRIRDLEKKIGGKYNFGSILGESPEIRAAIALAEKVAPSDMTVLLLGETGAGKEVFAQAIHQGSQRRQQPFVAVNCSAFGKEILESELFGHVAGAFTGAVKDKKGFFEEARGGTIFLDEIGEMAIELQAKMLRVLETQEFYKVGETKPTKTNVRIIAATNRQLEQEIEAGHFRSDLYYRLSAFQISLPSLNERRKDIPLLATWFLQQIAPKMNKRITGMTPAFLQALQQHSWKGNIRELRNVIERAAILTDTDILDTPVLPFDFQQGNAEDASSLKLADMEKAHIIRVLAHAKGNKTRAAELMGIGLTTLYNKIKEYNISAS</sequence>
<feature type="domain" description="Sigma-54 factor interaction" evidence="6">
    <location>
        <begin position="144"/>
        <end position="373"/>
    </location>
</feature>
<dbReference type="InterPro" id="IPR027417">
    <property type="entry name" value="P-loop_NTPase"/>
</dbReference>
<dbReference type="Pfam" id="PF25601">
    <property type="entry name" value="AAA_lid_14"/>
    <property type="match status" value="1"/>
</dbReference>
<evidence type="ECO:0000259" key="6">
    <source>
        <dbReference type="PROSITE" id="PS50045"/>
    </source>
</evidence>
<gene>
    <name evidence="8" type="ORF">SAMN05660461_3962</name>
</gene>
<dbReference type="PANTHER" id="PTHR32071">
    <property type="entry name" value="TRANSCRIPTIONAL REGULATORY PROTEIN"/>
    <property type="match status" value="1"/>
</dbReference>
<evidence type="ECO:0000256" key="1">
    <source>
        <dbReference type="ARBA" id="ARBA00022741"/>
    </source>
</evidence>
<dbReference type="GO" id="GO:0006355">
    <property type="term" value="P:regulation of DNA-templated transcription"/>
    <property type="evidence" value="ECO:0007669"/>
    <property type="project" value="InterPro"/>
</dbReference>
<dbReference type="InterPro" id="IPR011006">
    <property type="entry name" value="CheY-like_superfamily"/>
</dbReference>
<evidence type="ECO:0000256" key="3">
    <source>
        <dbReference type="ARBA" id="ARBA00023015"/>
    </source>
</evidence>
<evidence type="ECO:0000256" key="4">
    <source>
        <dbReference type="ARBA" id="ARBA00023163"/>
    </source>
</evidence>
<keyword evidence="9" id="KW-1185">Reference proteome</keyword>
<protein>
    <submittedName>
        <fullName evidence="8">DNA-binding transcriptional response regulator, NtrC family, contains REC, AAA-type ATPase, and a Fis-type DNA-binding domains</fullName>
    </submittedName>
</protein>
<dbReference type="InterPro" id="IPR002078">
    <property type="entry name" value="Sigma_54_int"/>
</dbReference>
<dbReference type="InterPro" id="IPR001789">
    <property type="entry name" value="Sig_transdc_resp-reg_receiver"/>
</dbReference>
<dbReference type="FunFam" id="3.40.50.300:FF:000006">
    <property type="entry name" value="DNA-binding transcriptional regulator NtrC"/>
    <property type="match status" value="1"/>
</dbReference>
<evidence type="ECO:0000256" key="5">
    <source>
        <dbReference type="PROSITE-ProRule" id="PRU00169"/>
    </source>
</evidence>
<dbReference type="InterPro" id="IPR003593">
    <property type="entry name" value="AAA+_ATPase"/>
</dbReference>
<dbReference type="InterPro" id="IPR025662">
    <property type="entry name" value="Sigma_54_int_dom_ATP-bd_1"/>
</dbReference>
<dbReference type="SMART" id="SM00448">
    <property type="entry name" value="REC"/>
    <property type="match status" value="1"/>
</dbReference>
<keyword evidence="1" id="KW-0547">Nucleotide-binding</keyword>